<dbReference type="InterPro" id="IPR023394">
    <property type="entry name" value="Sec7_C_sf"/>
</dbReference>
<dbReference type="Gene3D" id="1.10.1000.11">
    <property type="entry name" value="Arf Nucleotide-binding Site Opener,domain 2"/>
    <property type="match status" value="1"/>
</dbReference>
<evidence type="ECO:0000256" key="8">
    <source>
        <dbReference type="SAM" id="MobiDB-lite"/>
    </source>
</evidence>
<feature type="compositionally biased region" description="Polar residues" evidence="8">
    <location>
        <begin position="835"/>
        <end position="847"/>
    </location>
</feature>
<evidence type="ECO:0000256" key="7">
    <source>
        <dbReference type="SAM" id="Coils"/>
    </source>
</evidence>
<feature type="region of interest" description="Disordered" evidence="8">
    <location>
        <begin position="1239"/>
        <end position="1287"/>
    </location>
</feature>
<dbReference type="InterPro" id="IPR032629">
    <property type="entry name" value="DCB_dom"/>
</dbReference>
<name>A0ABQ8EVJ0_9FUNG</name>
<evidence type="ECO:0000256" key="4">
    <source>
        <dbReference type="ARBA" id="ARBA00022490"/>
    </source>
</evidence>
<organism evidence="10 11">
    <name type="scientific">Batrachochytrium salamandrivorans</name>
    <dbReference type="NCBI Taxonomy" id="1357716"/>
    <lineage>
        <taxon>Eukaryota</taxon>
        <taxon>Fungi</taxon>
        <taxon>Fungi incertae sedis</taxon>
        <taxon>Chytridiomycota</taxon>
        <taxon>Chytridiomycota incertae sedis</taxon>
        <taxon>Chytridiomycetes</taxon>
        <taxon>Rhizophydiales</taxon>
        <taxon>Rhizophydiales incertae sedis</taxon>
        <taxon>Batrachochytrium</taxon>
    </lineage>
</organism>
<keyword evidence="6" id="KW-0472">Membrane</keyword>
<dbReference type="Pfam" id="PF20252">
    <property type="entry name" value="BIG2_C"/>
    <property type="match status" value="1"/>
</dbReference>
<dbReference type="InterPro" id="IPR015403">
    <property type="entry name" value="Mon2/Sec7/BIG1-like_HDS"/>
</dbReference>
<protein>
    <recommendedName>
        <fullName evidence="9">SEC7 domain-containing protein</fullName>
    </recommendedName>
</protein>
<dbReference type="InterPro" id="IPR000904">
    <property type="entry name" value="Sec7_dom"/>
</dbReference>
<feature type="domain" description="SEC7" evidence="9">
    <location>
        <begin position="851"/>
        <end position="1038"/>
    </location>
</feature>
<feature type="compositionally biased region" description="Polar residues" evidence="8">
    <location>
        <begin position="169"/>
        <end position="187"/>
    </location>
</feature>
<proteinExistence type="predicted"/>
<dbReference type="PROSITE" id="PS50190">
    <property type="entry name" value="SEC7"/>
    <property type="match status" value="1"/>
</dbReference>
<accession>A0ABQ8EVJ0</accession>
<evidence type="ECO:0000256" key="1">
    <source>
        <dbReference type="ARBA" id="ARBA00004370"/>
    </source>
</evidence>
<evidence type="ECO:0000256" key="3">
    <source>
        <dbReference type="ARBA" id="ARBA00022448"/>
    </source>
</evidence>
<dbReference type="InterPro" id="IPR032691">
    <property type="entry name" value="Mon2/Sec7/BIG1-like_HUS"/>
</dbReference>
<dbReference type="Gene3D" id="1.10.220.20">
    <property type="match status" value="1"/>
</dbReference>
<comment type="subcellular location">
    <subcellularLocation>
        <location evidence="2">Cytoplasm</location>
    </subcellularLocation>
    <subcellularLocation>
        <location evidence="1">Membrane</location>
    </subcellularLocation>
</comment>
<keyword evidence="4" id="KW-0963">Cytoplasm</keyword>
<evidence type="ECO:0000256" key="5">
    <source>
        <dbReference type="ARBA" id="ARBA00022927"/>
    </source>
</evidence>
<dbReference type="PANTHER" id="PTHR10663:SF375">
    <property type="entry name" value="LD29171P"/>
    <property type="match status" value="1"/>
</dbReference>
<dbReference type="Pfam" id="PF01369">
    <property type="entry name" value="Sec7"/>
    <property type="match status" value="1"/>
</dbReference>
<reference evidence="10 11" key="1">
    <citation type="submission" date="2021-02" db="EMBL/GenBank/DDBJ databases">
        <title>Variation within the Batrachochytrium salamandrivorans European outbreak.</title>
        <authorList>
            <person name="Kelly M."/>
            <person name="Pasmans F."/>
            <person name="Shea T.P."/>
            <person name="Munoz J.F."/>
            <person name="Carranza S."/>
            <person name="Cuomo C.A."/>
            <person name="Martel A."/>
        </authorList>
    </citation>
    <scope>NUCLEOTIDE SEQUENCE [LARGE SCALE GENOMIC DNA]</scope>
    <source>
        <strain evidence="10 11">AMFP18/2</strain>
    </source>
</reference>
<dbReference type="Pfam" id="PF16213">
    <property type="entry name" value="DCB"/>
    <property type="match status" value="1"/>
</dbReference>
<sequence length="2199" mass="242799">MLLNCLERLLAEASRFKDLRELLEDALRTLADQRKALEASGDDPLKISADHFWLPFKAALHPSRPVKIRETALNLIQKLIAHNLLRGALPSPPHDPNSDPANSTSASLASSQSILFNRRFSISHLFRPDDTVSSSPSQSRPQQHNQSPQSPAHAGDLPTSVASKDIQDMPSSESVAQNSEMGSSAGTVQASKSAAALASETSIGRQLIQTEFLMDEIISTVVLSINNQQANAAEEALQLQVLQVLLTAVTSTECEVHERSLVHVVQVCFAIHANGAKNSTNEVTAKASLTQMINLIFSRMERYADVLSRNLELGAPTLKLPRSSSVIEIPASHNPTSRMSLTQSDKVLRDSIESSSQESLEINSDSKQALDISSDSKQALEIPEVQDFPQEQSLYDAVDNFNTASGEINDSTDVPHMEQQTDDNRSLLTLEQPVDVTNAFAGIPPHSPVEEQKLASVVGADSTDATDSNPYNPSVSFYNQLLRKDVYLVLRFLCYMSMHSDDQSQSTTFNPAALLAPTAAPHDELLPISIKSRILAMDLILSVLNNIGPILRTDELYLRLVRENLCLSISRNAVNTNPSLFELSLSIFLLVIRYYRDQLKVEVEVLLSTVYLQILEMGNSTYKQKIIVLQGLIKICETPQTLVDLYVNYDCDMAMSSVFEKIINICSKITQGRTESSSKASVSSSFGIVGYAVGLDSKAELVREQDRRLKVGGLCALVAAIQSLQTWSQDPVSQDNTSNPSQDKLLADADASCFSPNFKAPGLLDGLMTEEMPERPESAASNPDPISLLRSPDGVANTTAAFMNALAPTNQSHTVVVGNRNPLLSVTMGKDGSFEPTTGSGLTTNETNPKDMESVVSRKQLLRRAVRIFNQKPTKGIQFLIEVKFITPEPDSIAEFLLSTPELSKSAVGIYLGEGNAENIKVMHAFVDALEFGGMDFVAALRFFLQHFRLPGEAQKIDRMMEKFADRYCESNLGVFANADAAYTLAFSVMMLNTDQHSSQIKNRMDKPSFIKNNRGINGDGDLPDEFLNAVFDEIHNNEIIMEEEHANGKLARITMGWGAGDLNDRQRMDLYKKEVSMIQKKSQMLMKAGPTSRVYTPFRSAMGRDLARPMFAMAAWALVATFSLLFESAVDDGSDVVDFTSRLSGLSDPDISSLCLRGFSGAIHIACVFKLETERDAFVSSLAKLTSLNNFYKIKSKNVKAIRILIDLAQSLAELMESSWVQLIKTVSQIERMEMAVSHVSQPPEDYSTGKTSKENRSTESQWPTGERPRSSGNMSDPGYRSSNYGDQAQKKIPATLENLVLDFQSQTSIIVIDRIFSKTVNLSATAIIHFFKAVCQVSLEEVGIDSKGLPITTATPGPPRMYLLQKIVEVAHYNVHRIRFEWTQIWRILQPHFSIIACHPNQHVATFAVDSLRQLCMKFLEREELGHFSSQHEYLRGFEWIIRHTTSAAIRELVLTSITHMVTARATSIRSGWKSIFVVLSKAGQGDERMAKSAFATVQMIFRTHFEDVVSTGGFVDLVSCLAEFALLKGQGPAHDELVMGSIQLLQSCTKSLIERAKEESELPNAKSRIKRPSLLVVGPTHTSSSGMGNHRASLITSPHVPRINNLPQQAYLMANGCVSESHFYLSWFPIFSAFSRVIIESDGVLVRTHTMETLFDMLRTSSHLFDSKYWRTIHRNIISPIFEDLSDPATEPVSGEANSAVLILGLRLLVEMISLHFDLLVRGSVSGDKASDTGGQEFVQNSLERMLFMMGKKDDKLAATGQICFQQFLLNNVHKLARQGQWTWLIDIIEGAFQQTLPVELLNCATDVKADLTLSGEDRPTTPASAAVAAVTTPVAAVTTPTPATPTPAAATTLISDGSHVEPSNVSEGGSLLSSDAIRPNTVASPAAVSRDSSKNNAIMMSEIMETAQSAARESGNPLTLDDLDFDHTIIKCVTHLELLQTVRDFCLTDISASLERESTIAPPSPMPTARIYAIGAMASDDRSRVLKCVYSSYTLARSFNSLTDLRHAIWRRGWVSQLPNLVKQETVSFSAYLVMLFGAYKTIGDGSVSNGDVVSTESVSLVIVDALVRQSIDLLDRYIEFLADAPKYQREIALRSPIVVLLYRELLSIDDWWPQHRGKGPYAVSHRVSTGDVLGAVDTGSDGVAPKQNMRLLRRHLPRYFRRAIRMMSVDRLEVRQVLQEFMERVEEEYIHMDE</sequence>
<dbReference type="EMBL" id="JAFCIX010000566">
    <property type="protein sequence ID" value="KAH6587298.1"/>
    <property type="molecule type" value="Genomic_DNA"/>
</dbReference>
<dbReference type="InterPro" id="IPR035999">
    <property type="entry name" value="Sec7_dom_sf"/>
</dbReference>
<dbReference type="CDD" id="cd00171">
    <property type="entry name" value="Sec7"/>
    <property type="match status" value="1"/>
</dbReference>
<dbReference type="Pfam" id="PF12783">
    <property type="entry name" value="Sec7-like_HUS"/>
    <property type="match status" value="1"/>
</dbReference>
<dbReference type="Pfam" id="PF09324">
    <property type="entry name" value="Sec7-like_HDS"/>
    <property type="match status" value="1"/>
</dbReference>
<keyword evidence="3" id="KW-0813">Transport</keyword>
<evidence type="ECO:0000256" key="2">
    <source>
        <dbReference type="ARBA" id="ARBA00004496"/>
    </source>
</evidence>
<dbReference type="SUPFAM" id="SSF48425">
    <property type="entry name" value="Sec7 domain"/>
    <property type="match status" value="1"/>
</dbReference>
<dbReference type="Proteomes" id="UP001648503">
    <property type="component" value="Unassembled WGS sequence"/>
</dbReference>
<evidence type="ECO:0000259" key="9">
    <source>
        <dbReference type="PROSITE" id="PS50190"/>
    </source>
</evidence>
<evidence type="ECO:0000256" key="6">
    <source>
        <dbReference type="ARBA" id="ARBA00023136"/>
    </source>
</evidence>
<feature type="region of interest" description="Disordered" evidence="8">
    <location>
        <begin position="830"/>
        <end position="853"/>
    </location>
</feature>
<keyword evidence="11" id="KW-1185">Reference proteome</keyword>
<dbReference type="SMART" id="SM00222">
    <property type="entry name" value="Sec7"/>
    <property type="match status" value="1"/>
</dbReference>
<gene>
    <name evidence="10" type="ORF">BASA50_001304</name>
</gene>
<keyword evidence="7" id="KW-0175">Coiled coil</keyword>
<keyword evidence="5" id="KW-0653">Protein transport</keyword>
<evidence type="ECO:0000313" key="11">
    <source>
        <dbReference type="Proteomes" id="UP001648503"/>
    </source>
</evidence>
<feature type="compositionally biased region" description="Polar residues" evidence="8">
    <location>
        <begin position="1272"/>
        <end position="1287"/>
    </location>
</feature>
<feature type="region of interest" description="Disordered" evidence="8">
    <location>
        <begin position="127"/>
        <end position="187"/>
    </location>
</feature>
<evidence type="ECO:0000313" key="10">
    <source>
        <dbReference type="EMBL" id="KAH6587298.1"/>
    </source>
</evidence>
<feature type="compositionally biased region" description="Low complexity" evidence="8">
    <location>
        <begin position="133"/>
        <end position="151"/>
    </location>
</feature>
<comment type="caution">
    <text evidence="10">The sequence shown here is derived from an EMBL/GenBank/DDBJ whole genome shotgun (WGS) entry which is preliminary data.</text>
</comment>
<dbReference type="PANTHER" id="PTHR10663">
    <property type="entry name" value="GUANYL-NUCLEOTIDE EXCHANGE FACTOR"/>
    <property type="match status" value="1"/>
</dbReference>
<dbReference type="InterPro" id="IPR046455">
    <property type="entry name" value="Sec7/BIG1-like_C"/>
</dbReference>
<feature type="coiled-coil region" evidence="7">
    <location>
        <begin position="6"/>
        <end position="40"/>
    </location>
</feature>
<feature type="region of interest" description="Disordered" evidence="8">
    <location>
        <begin position="87"/>
        <end position="108"/>
    </location>
</feature>